<dbReference type="InterPro" id="IPR051704">
    <property type="entry name" value="FAD_aromatic-hydroxylase"/>
</dbReference>
<dbReference type="Pfam" id="PF01494">
    <property type="entry name" value="FAD_binding_3"/>
    <property type="match status" value="1"/>
</dbReference>
<evidence type="ECO:0000256" key="3">
    <source>
        <dbReference type="ARBA" id="ARBA00023002"/>
    </source>
</evidence>
<gene>
    <name evidence="5" type="ORF">BU23DRAFT_559605</name>
</gene>
<protein>
    <submittedName>
        <fullName evidence="5">FAD/NAD(P)-binding domain-containing protein</fullName>
    </submittedName>
</protein>
<dbReference type="PANTHER" id="PTHR46865">
    <property type="entry name" value="OXIDOREDUCTASE-RELATED"/>
    <property type="match status" value="1"/>
</dbReference>
<keyword evidence="1" id="KW-0285">Flavoprotein</keyword>
<keyword evidence="6" id="KW-1185">Reference proteome</keyword>
<dbReference type="Proteomes" id="UP000800036">
    <property type="component" value="Unassembled WGS sequence"/>
</dbReference>
<dbReference type="OrthoDB" id="655030at2759"/>
<reference evidence="5" key="1">
    <citation type="journal article" date="2020" name="Stud. Mycol.">
        <title>101 Dothideomycetes genomes: a test case for predicting lifestyles and emergence of pathogens.</title>
        <authorList>
            <person name="Haridas S."/>
            <person name="Albert R."/>
            <person name="Binder M."/>
            <person name="Bloem J."/>
            <person name="Labutti K."/>
            <person name="Salamov A."/>
            <person name="Andreopoulos B."/>
            <person name="Baker S."/>
            <person name="Barry K."/>
            <person name="Bills G."/>
            <person name="Bluhm B."/>
            <person name="Cannon C."/>
            <person name="Castanera R."/>
            <person name="Culley D."/>
            <person name="Daum C."/>
            <person name="Ezra D."/>
            <person name="Gonzalez J."/>
            <person name="Henrissat B."/>
            <person name="Kuo A."/>
            <person name="Liang C."/>
            <person name="Lipzen A."/>
            <person name="Lutzoni F."/>
            <person name="Magnuson J."/>
            <person name="Mondo S."/>
            <person name="Nolan M."/>
            <person name="Ohm R."/>
            <person name="Pangilinan J."/>
            <person name="Park H.-J."/>
            <person name="Ramirez L."/>
            <person name="Alfaro M."/>
            <person name="Sun H."/>
            <person name="Tritt A."/>
            <person name="Yoshinaga Y."/>
            <person name="Zwiers L.-H."/>
            <person name="Turgeon B."/>
            <person name="Goodwin S."/>
            <person name="Spatafora J."/>
            <person name="Crous P."/>
            <person name="Grigoriev I."/>
        </authorList>
    </citation>
    <scope>NUCLEOTIDE SEQUENCE</scope>
    <source>
        <strain evidence="5">CBS 107.79</strain>
    </source>
</reference>
<dbReference type="InterPro" id="IPR002938">
    <property type="entry name" value="FAD-bd"/>
</dbReference>
<name>A0A6A5UPQ7_9PLEO</name>
<evidence type="ECO:0000313" key="6">
    <source>
        <dbReference type="Proteomes" id="UP000800036"/>
    </source>
</evidence>
<evidence type="ECO:0000256" key="1">
    <source>
        <dbReference type="ARBA" id="ARBA00022630"/>
    </source>
</evidence>
<dbReference type="PANTHER" id="PTHR46865:SF2">
    <property type="entry name" value="MONOOXYGENASE"/>
    <property type="match status" value="1"/>
</dbReference>
<feature type="domain" description="FAD-binding" evidence="4">
    <location>
        <begin position="8"/>
        <end position="366"/>
    </location>
</feature>
<dbReference type="PRINTS" id="PR00420">
    <property type="entry name" value="RNGMNOXGNASE"/>
</dbReference>
<dbReference type="GO" id="GO:0016491">
    <property type="term" value="F:oxidoreductase activity"/>
    <property type="evidence" value="ECO:0007669"/>
    <property type="project" value="UniProtKB-KW"/>
</dbReference>
<dbReference type="AlphaFoldDB" id="A0A6A5UPQ7"/>
<dbReference type="InterPro" id="IPR036188">
    <property type="entry name" value="FAD/NAD-bd_sf"/>
</dbReference>
<proteinExistence type="predicted"/>
<keyword evidence="2" id="KW-0274">FAD</keyword>
<sequence>MPDKPLRILISGAGVAGASLALMLARQPGFKMQPIITIIERSSEPRKTGQAVDIRGPGVDVMRKLGWEQEIKRRHTTEQGLALMDGKGNTKAYFPATGDEMVQSSTSEYEILRGELVGMLLEGVDESKEKGAQVNVVHGETIQSMENRDDGIHVHFSHGKLEDQRYDVVVAADGISSRTRSMIFGREDKREHVKPSGMYLSFFSIPRIDSDDRIWHWANFPGGLAIHLRPHRNEKTMGVYFSICTPKKERDPNIEPIVHADVETQKKYLRQVFERSSCTWQLKRFLDGLDAADDFYMSHSSQVKTPQWAKGRCVILGDAAFATMGVGTSLALAGAYCIAGELSKIEDAKDVPMALQRYEEIYKPYVKEYDWELRFFPQVANPQTVWGNWLWHAFVGMVAFLRVPQLIVVFSKWFGGGDSKGWKLPEYGW</sequence>
<accession>A0A6A5UPQ7</accession>
<organism evidence="5 6">
    <name type="scientific">Bimuria novae-zelandiae CBS 107.79</name>
    <dbReference type="NCBI Taxonomy" id="1447943"/>
    <lineage>
        <taxon>Eukaryota</taxon>
        <taxon>Fungi</taxon>
        <taxon>Dikarya</taxon>
        <taxon>Ascomycota</taxon>
        <taxon>Pezizomycotina</taxon>
        <taxon>Dothideomycetes</taxon>
        <taxon>Pleosporomycetidae</taxon>
        <taxon>Pleosporales</taxon>
        <taxon>Massarineae</taxon>
        <taxon>Didymosphaeriaceae</taxon>
        <taxon>Bimuria</taxon>
    </lineage>
</organism>
<evidence type="ECO:0000313" key="5">
    <source>
        <dbReference type="EMBL" id="KAF1967173.1"/>
    </source>
</evidence>
<evidence type="ECO:0000256" key="2">
    <source>
        <dbReference type="ARBA" id="ARBA00022827"/>
    </source>
</evidence>
<dbReference type="Gene3D" id="3.50.50.60">
    <property type="entry name" value="FAD/NAD(P)-binding domain"/>
    <property type="match status" value="1"/>
</dbReference>
<evidence type="ECO:0000259" key="4">
    <source>
        <dbReference type="Pfam" id="PF01494"/>
    </source>
</evidence>
<keyword evidence="3" id="KW-0560">Oxidoreductase</keyword>
<dbReference type="SUPFAM" id="SSF51905">
    <property type="entry name" value="FAD/NAD(P)-binding domain"/>
    <property type="match status" value="1"/>
</dbReference>
<dbReference type="GO" id="GO:0071949">
    <property type="term" value="F:FAD binding"/>
    <property type="evidence" value="ECO:0007669"/>
    <property type="project" value="InterPro"/>
</dbReference>
<dbReference type="EMBL" id="ML976736">
    <property type="protein sequence ID" value="KAF1967173.1"/>
    <property type="molecule type" value="Genomic_DNA"/>
</dbReference>